<dbReference type="eggNOG" id="ENOG5032YJA">
    <property type="taxonomic scope" value="Bacteria"/>
</dbReference>
<protein>
    <recommendedName>
        <fullName evidence="3">ATP-binding protein</fullName>
    </recommendedName>
</protein>
<dbReference type="InParanoid" id="C8XJ46"/>
<dbReference type="STRING" id="479431.Namu_2133"/>
<gene>
    <name evidence="1" type="ordered locus">Namu_2133</name>
</gene>
<proteinExistence type="predicted"/>
<dbReference type="HOGENOM" id="CLU_168842_1_0_11"/>
<reference evidence="2" key="1">
    <citation type="submission" date="2009-09" db="EMBL/GenBank/DDBJ databases">
        <title>The complete genome of Nakamurella multipartita DSM 44233.</title>
        <authorList>
            <consortium name="US DOE Joint Genome Institute (JGI-PGF)"/>
            <person name="Lucas S."/>
            <person name="Copeland A."/>
            <person name="Lapidus A."/>
            <person name="Glavina del Rio T."/>
            <person name="Dalin E."/>
            <person name="Tice H."/>
            <person name="Bruce D."/>
            <person name="Goodwin L."/>
            <person name="Pitluck S."/>
            <person name="Kyrpides N."/>
            <person name="Mavromatis K."/>
            <person name="Ivanova N."/>
            <person name="Ovchinnikova G."/>
            <person name="Sims D."/>
            <person name="Meincke L."/>
            <person name="Brettin T."/>
            <person name="Detter J.C."/>
            <person name="Han C."/>
            <person name="Larimer F."/>
            <person name="Land M."/>
            <person name="Hauser L."/>
            <person name="Markowitz V."/>
            <person name="Cheng J.-F."/>
            <person name="Hugenholtz P."/>
            <person name="Woyke T."/>
            <person name="Wu D."/>
            <person name="Klenk H.-P."/>
            <person name="Eisen J.A."/>
        </authorList>
    </citation>
    <scope>NUCLEOTIDE SEQUENCE [LARGE SCALE GENOMIC DNA]</scope>
    <source>
        <strain evidence="2">ATCC 700099 / DSM 44233 / CIP 104796 / JCM 9543 / NBRC 105858 / Y-104</strain>
    </source>
</reference>
<dbReference type="KEGG" id="nml:Namu_2133"/>
<dbReference type="Pfam" id="PF11305">
    <property type="entry name" value="DUF3107"/>
    <property type="match status" value="1"/>
</dbReference>
<dbReference type="EMBL" id="CP001737">
    <property type="protein sequence ID" value="ACV78511.1"/>
    <property type="molecule type" value="Genomic_DNA"/>
</dbReference>
<accession>C8XJ46</accession>
<dbReference type="OrthoDB" id="3268468at2"/>
<organism evidence="1 2">
    <name type="scientific">Nakamurella multipartita (strain ATCC 700099 / DSM 44233 / CIP 104796 / JCM 9543 / NBRC 105858 / Y-104)</name>
    <name type="common">Microsphaera multipartita</name>
    <dbReference type="NCBI Taxonomy" id="479431"/>
    <lineage>
        <taxon>Bacteria</taxon>
        <taxon>Bacillati</taxon>
        <taxon>Actinomycetota</taxon>
        <taxon>Actinomycetes</taxon>
        <taxon>Nakamurellales</taxon>
        <taxon>Nakamurellaceae</taxon>
        <taxon>Nakamurella</taxon>
    </lineage>
</organism>
<dbReference type="Proteomes" id="UP000002218">
    <property type="component" value="Chromosome"/>
</dbReference>
<keyword evidence="2" id="KW-1185">Reference proteome</keyword>
<dbReference type="InterPro" id="IPR021456">
    <property type="entry name" value="DUF3107"/>
</dbReference>
<dbReference type="AlphaFoldDB" id="C8XJ46"/>
<sequence length="76" mass="8074">MDVKIGVTDTGRELVVSSASEPAEIEALVAESLKDPSGTLVLVDEKGRRVIVPSSRIGYVEIAPADSRRVGFSYSP</sequence>
<name>C8XJ46_NAKMY</name>
<reference evidence="1 2" key="2">
    <citation type="journal article" date="2010" name="Stand. Genomic Sci.">
        <title>Complete genome sequence of Nakamurella multipartita type strain (Y-104).</title>
        <authorList>
            <person name="Tice H."/>
            <person name="Mayilraj S."/>
            <person name="Sims D."/>
            <person name="Lapidus A."/>
            <person name="Nolan M."/>
            <person name="Lucas S."/>
            <person name="Glavina Del Rio T."/>
            <person name="Copeland A."/>
            <person name="Cheng J.F."/>
            <person name="Meincke L."/>
            <person name="Bruce D."/>
            <person name="Goodwin L."/>
            <person name="Pitluck S."/>
            <person name="Ivanova N."/>
            <person name="Mavromatis K."/>
            <person name="Ovchinnikova G."/>
            <person name="Pati A."/>
            <person name="Chen A."/>
            <person name="Palaniappan K."/>
            <person name="Land M."/>
            <person name="Hauser L."/>
            <person name="Chang Y.J."/>
            <person name="Jeffries C.D."/>
            <person name="Detter J.C."/>
            <person name="Brettin T."/>
            <person name="Rohde M."/>
            <person name="Goker M."/>
            <person name="Bristow J."/>
            <person name="Eisen J.A."/>
            <person name="Markowitz V."/>
            <person name="Hugenholtz P."/>
            <person name="Kyrpides N.C."/>
            <person name="Klenk H.P."/>
            <person name="Chen F."/>
        </authorList>
    </citation>
    <scope>NUCLEOTIDE SEQUENCE [LARGE SCALE GENOMIC DNA]</scope>
    <source>
        <strain evidence="2">ATCC 700099 / DSM 44233 / CIP 104796 / JCM 9543 / NBRC 105858 / Y-104</strain>
    </source>
</reference>
<evidence type="ECO:0000313" key="2">
    <source>
        <dbReference type="Proteomes" id="UP000002218"/>
    </source>
</evidence>
<evidence type="ECO:0008006" key="3">
    <source>
        <dbReference type="Google" id="ProtNLM"/>
    </source>
</evidence>
<evidence type="ECO:0000313" key="1">
    <source>
        <dbReference type="EMBL" id="ACV78511.1"/>
    </source>
</evidence>
<dbReference type="RefSeq" id="WP_015747403.1">
    <property type="nucleotide sequence ID" value="NC_013235.1"/>
</dbReference>